<proteinExistence type="predicted"/>
<dbReference type="AlphaFoldDB" id="A0A811NW80"/>
<protein>
    <submittedName>
        <fullName evidence="2">Uncharacterized protein</fullName>
    </submittedName>
</protein>
<feature type="region of interest" description="Disordered" evidence="1">
    <location>
        <begin position="42"/>
        <end position="124"/>
    </location>
</feature>
<dbReference type="EMBL" id="CAJGYO010000005">
    <property type="protein sequence ID" value="CAD6232087.1"/>
    <property type="molecule type" value="Genomic_DNA"/>
</dbReference>
<feature type="compositionally biased region" description="Polar residues" evidence="1">
    <location>
        <begin position="107"/>
        <end position="119"/>
    </location>
</feature>
<evidence type="ECO:0000313" key="2">
    <source>
        <dbReference type="EMBL" id="CAD6232087.1"/>
    </source>
</evidence>
<comment type="caution">
    <text evidence="2">The sequence shown here is derived from an EMBL/GenBank/DDBJ whole genome shotgun (WGS) entry which is preliminary data.</text>
</comment>
<evidence type="ECO:0000313" key="3">
    <source>
        <dbReference type="Proteomes" id="UP000604825"/>
    </source>
</evidence>
<keyword evidence="3" id="KW-1185">Reference proteome</keyword>
<accession>A0A811NW80</accession>
<sequence length="175" mass="19990">MQRHGTCHEGLPHRRAFIATEDGYVSASDVEDDLDLVANIDADPTEGDQDKEAITIDSEFANDGMESRTTPILEGGDDEDIAKMESRMTPIREGEDDEDITMLDTPTPWSSPSCNSFPTQLPRRPRIQQTRRHCFGHNFLIRHRNRPFLDALERERRRRRFGSGPSSRRSLDHSV</sequence>
<dbReference type="Proteomes" id="UP000604825">
    <property type="component" value="Unassembled WGS sequence"/>
</dbReference>
<organism evidence="2 3">
    <name type="scientific">Miscanthus lutarioriparius</name>
    <dbReference type="NCBI Taxonomy" id="422564"/>
    <lineage>
        <taxon>Eukaryota</taxon>
        <taxon>Viridiplantae</taxon>
        <taxon>Streptophyta</taxon>
        <taxon>Embryophyta</taxon>
        <taxon>Tracheophyta</taxon>
        <taxon>Spermatophyta</taxon>
        <taxon>Magnoliopsida</taxon>
        <taxon>Liliopsida</taxon>
        <taxon>Poales</taxon>
        <taxon>Poaceae</taxon>
        <taxon>PACMAD clade</taxon>
        <taxon>Panicoideae</taxon>
        <taxon>Andropogonodae</taxon>
        <taxon>Andropogoneae</taxon>
        <taxon>Saccharinae</taxon>
        <taxon>Miscanthus</taxon>
    </lineage>
</organism>
<evidence type="ECO:0000256" key="1">
    <source>
        <dbReference type="SAM" id="MobiDB-lite"/>
    </source>
</evidence>
<feature type="compositionally biased region" description="Basic and acidic residues" evidence="1">
    <location>
        <begin position="81"/>
        <end position="93"/>
    </location>
</feature>
<name>A0A811NW80_9POAL</name>
<gene>
    <name evidence="2" type="ORF">NCGR_LOCUS21849</name>
</gene>
<dbReference type="OrthoDB" id="720315at2759"/>
<reference evidence="2" key="1">
    <citation type="submission" date="2020-10" db="EMBL/GenBank/DDBJ databases">
        <authorList>
            <person name="Han B."/>
            <person name="Lu T."/>
            <person name="Zhao Q."/>
            <person name="Huang X."/>
            <person name="Zhao Y."/>
        </authorList>
    </citation>
    <scope>NUCLEOTIDE SEQUENCE</scope>
</reference>